<dbReference type="Pfam" id="PF06271">
    <property type="entry name" value="RDD"/>
    <property type="match status" value="1"/>
</dbReference>
<dbReference type="RefSeq" id="WP_004363330.1">
    <property type="nucleotide sequence ID" value="NZ_AMXF01000072.1"/>
</dbReference>
<keyword evidence="5 7" id="KW-0472">Membrane</keyword>
<evidence type="ECO:0000259" key="8">
    <source>
        <dbReference type="Pfam" id="PF06271"/>
    </source>
</evidence>
<accession>N6ZXW6</accession>
<keyword evidence="4 7" id="KW-1133">Transmembrane helix</keyword>
<evidence type="ECO:0000256" key="3">
    <source>
        <dbReference type="ARBA" id="ARBA00022692"/>
    </source>
</evidence>
<dbReference type="PANTHER" id="PTHR36115">
    <property type="entry name" value="PROLINE-RICH ANTIGEN HOMOLOG-RELATED"/>
    <property type="match status" value="1"/>
</dbReference>
<gene>
    <name evidence="9" type="ORF">C667_11342</name>
</gene>
<reference evidence="9 10" key="1">
    <citation type="submission" date="2012-09" db="EMBL/GenBank/DDBJ databases">
        <title>Draft Genome Sequences of 6 Strains from Genus Thauera.</title>
        <authorList>
            <person name="Liu B."/>
            <person name="Shapleigh J.P."/>
            <person name="Frostegard A.H."/>
        </authorList>
    </citation>
    <scope>NUCLEOTIDE SEQUENCE [LARGE SCALE GENOMIC DNA]</scope>
    <source>
        <strain evidence="9 10">B4P</strain>
    </source>
</reference>
<proteinExistence type="predicted"/>
<evidence type="ECO:0000256" key="2">
    <source>
        <dbReference type="ARBA" id="ARBA00022475"/>
    </source>
</evidence>
<evidence type="ECO:0000256" key="5">
    <source>
        <dbReference type="ARBA" id="ARBA00023136"/>
    </source>
</evidence>
<dbReference type="OrthoDB" id="5298807at2"/>
<keyword evidence="3 7" id="KW-0812">Transmembrane</keyword>
<organism evidence="9 10">
    <name type="scientific">Thauera phenylacetica B4P</name>
    <dbReference type="NCBI Taxonomy" id="1234382"/>
    <lineage>
        <taxon>Bacteria</taxon>
        <taxon>Pseudomonadati</taxon>
        <taxon>Pseudomonadota</taxon>
        <taxon>Betaproteobacteria</taxon>
        <taxon>Rhodocyclales</taxon>
        <taxon>Zoogloeaceae</taxon>
        <taxon>Thauera</taxon>
    </lineage>
</organism>
<feature type="region of interest" description="Disordered" evidence="6">
    <location>
        <begin position="1"/>
        <end position="42"/>
    </location>
</feature>
<protein>
    <submittedName>
        <fullName evidence="9">RDD domain containing protein</fullName>
    </submittedName>
</protein>
<feature type="domain" description="RDD" evidence="8">
    <location>
        <begin position="45"/>
        <end position="172"/>
    </location>
</feature>
<keyword evidence="10" id="KW-1185">Reference proteome</keyword>
<dbReference type="EMBL" id="AMXF01000072">
    <property type="protein sequence ID" value="ENO96969.1"/>
    <property type="molecule type" value="Genomic_DNA"/>
</dbReference>
<feature type="transmembrane region" description="Helical" evidence="7">
    <location>
        <begin position="88"/>
        <end position="106"/>
    </location>
</feature>
<feature type="transmembrane region" description="Helical" evidence="7">
    <location>
        <begin position="137"/>
        <end position="159"/>
    </location>
</feature>
<evidence type="ECO:0000256" key="7">
    <source>
        <dbReference type="SAM" id="Phobius"/>
    </source>
</evidence>
<dbReference type="InterPro" id="IPR010432">
    <property type="entry name" value="RDD"/>
</dbReference>
<evidence type="ECO:0000256" key="1">
    <source>
        <dbReference type="ARBA" id="ARBA00004651"/>
    </source>
</evidence>
<evidence type="ECO:0000313" key="9">
    <source>
        <dbReference type="EMBL" id="ENO96969.1"/>
    </source>
</evidence>
<feature type="compositionally biased region" description="Basic and acidic residues" evidence="6">
    <location>
        <begin position="26"/>
        <end position="42"/>
    </location>
</feature>
<evidence type="ECO:0000313" key="10">
    <source>
        <dbReference type="Proteomes" id="UP000013047"/>
    </source>
</evidence>
<evidence type="ECO:0000256" key="6">
    <source>
        <dbReference type="SAM" id="MobiDB-lite"/>
    </source>
</evidence>
<dbReference type="Proteomes" id="UP000013047">
    <property type="component" value="Unassembled WGS sequence"/>
</dbReference>
<dbReference type="GO" id="GO:0005886">
    <property type="term" value="C:plasma membrane"/>
    <property type="evidence" value="ECO:0007669"/>
    <property type="project" value="UniProtKB-SubCell"/>
</dbReference>
<evidence type="ECO:0000256" key="4">
    <source>
        <dbReference type="ARBA" id="ARBA00022989"/>
    </source>
</evidence>
<dbReference type="InterPro" id="IPR051791">
    <property type="entry name" value="Pra-immunoreactive"/>
</dbReference>
<dbReference type="PANTHER" id="PTHR36115:SF10">
    <property type="entry name" value="RDD DOMAIN-CONTAINING PROTEIN"/>
    <property type="match status" value="1"/>
</dbReference>
<comment type="subcellular location">
    <subcellularLocation>
        <location evidence="1">Cell membrane</location>
        <topology evidence="1">Multi-pass membrane protein</topology>
    </subcellularLocation>
</comment>
<name>N6ZXW6_9RHOO</name>
<feature type="transmembrane region" description="Helical" evidence="7">
    <location>
        <begin position="55"/>
        <end position="76"/>
    </location>
</feature>
<dbReference type="AlphaFoldDB" id="N6ZXW6"/>
<sequence length="184" mass="20188">MTRSKSRAGKAAADGARAVPHPPQDASDRTDRAAHPTADRPSAELAGLRRRLASMLYESMLLLGVLALTFLVPYLMLGIAAEFAPPGWLLWLHVFGVLGVYFVWYWRRGGQTLAMQTWRLKIVTGADGRIASPARCWLRYALAWPSVLLGGLGLAWALVDRDRQFLHDRLAGTCIVLLPVAAKG</sequence>
<keyword evidence="2" id="KW-1003">Cell membrane</keyword>
<feature type="compositionally biased region" description="Low complexity" evidence="6">
    <location>
        <begin position="9"/>
        <end position="18"/>
    </location>
</feature>
<comment type="caution">
    <text evidence="9">The sequence shown here is derived from an EMBL/GenBank/DDBJ whole genome shotgun (WGS) entry which is preliminary data.</text>
</comment>